<dbReference type="SMART" id="SM00220">
    <property type="entry name" value="S_TKc"/>
    <property type="match status" value="1"/>
</dbReference>
<name>A0ABR2EQS4_9ROSI</name>
<dbReference type="PROSITE" id="PS00108">
    <property type="entry name" value="PROTEIN_KINASE_ST"/>
    <property type="match status" value="1"/>
</dbReference>
<evidence type="ECO:0000259" key="7">
    <source>
        <dbReference type="PROSITE" id="PS50011"/>
    </source>
</evidence>
<evidence type="ECO:0000313" key="8">
    <source>
        <dbReference type="EMBL" id="KAK8563763.1"/>
    </source>
</evidence>
<dbReference type="Gene3D" id="1.10.510.10">
    <property type="entry name" value="Transferase(Phosphotransferase) domain 1"/>
    <property type="match status" value="1"/>
</dbReference>
<accession>A0ABR2EQS4</accession>
<evidence type="ECO:0000256" key="1">
    <source>
        <dbReference type="ARBA" id="ARBA00022679"/>
    </source>
</evidence>
<keyword evidence="2 5" id="KW-0547">Nucleotide-binding</keyword>
<sequence>MTDVLMISGLDGNGIVVEWTKVKTLGSGSYGQVHLAKLPNLVSGDHLLAAVKSCAYPRSDSIQKELHILRQFQDSDKIVKCFGDVVSLKNGVTVYNLFLEYDSSGTLRDLIRRYGGNTSEPAVKCYIKMLFEGLRCIHAKGYVHCDLKPKNILVFP</sequence>
<evidence type="ECO:0000256" key="5">
    <source>
        <dbReference type="PROSITE-ProRule" id="PRU10141"/>
    </source>
</evidence>
<protein>
    <recommendedName>
        <fullName evidence="7">Protein kinase domain-containing protein</fullName>
    </recommendedName>
</protein>
<comment type="caution">
    <text evidence="8">The sequence shown here is derived from an EMBL/GenBank/DDBJ whole genome shotgun (WGS) entry which is preliminary data.</text>
</comment>
<evidence type="ECO:0000256" key="3">
    <source>
        <dbReference type="ARBA" id="ARBA00022777"/>
    </source>
</evidence>
<dbReference type="InterPro" id="IPR052751">
    <property type="entry name" value="Plant_MAPKKK"/>
</dbReference>
<evidence type="ECO:0000256" key="2">
    <source>
        <dbReference type="ARBA" id="ARBA00022741"/>
    </source>
</evidence>
<evidence type="ECO:0000313" key="9">
    <source>
        <dbReference type="Proteomes" id="UP001472677"/>
    </source>
</evidence>
<dbReference type="InterPro" id="IPR008271">
    <property type="entry name" value="Ser/Thr_kinase_AS"/>
</dbReference>
<dbReference type="InterPro" id="IPR017441">
    <property type="entry name" value="Protein_kinase_ATP_BS"/>
</dbReference>
<dbReference type="EMBL" id="JBBPBM010000011">
    <property type="protein sequence ID" value="KAK8563763.1"/>
    <property type="molecule type" value="Genomic_DNA"/>
</dbReference>
<dbReference type="PROSITE" id="PS50011">
    <property type="entry name" value="PROTEIN_KINASE_DOM"/>
    <property type="match status" value="1"/>
</dbReference>
<keyword evidence="1" id="KW-0808">Transferase</keyword>
<feature type="binding site" evidence="5">
    <location>
        <position position="52"/>
    </location>
    <ligand>
        <name>ATP</name>
        <dbReference type="ChEBI" id="CHEBI:30616"/>
    </ligand>
</feature>
<keyword evidence="9" id="KW-1185">Reference proteome</keyword>
<comment type="similarity">
    <text evidence="6">Belongs to the protein kinase superfamily.</text>
</comment>
<dbReference type="InterPro" id="IPR000719">
    <property type="entry name" value="Prot_kinase_dom"/>
</dbReference>
<evidence type="ECO:0000256" key="4">
    <source>
        <dbReference type="ARBA" id="ARBA00022840"/>
    </source>
</evidence>
<dbReference type="PANTHER" id="PTHR48011:SF51">
    <property type="entry name" value="PROTEIN KINASE SUPERFAMILY PROTEIN"/>
    <property type="match status" value="1"/>
</dbReference>
<keyword evidence="6" id="KW-0723">Serine/threonine-protein kinase</keyword>
<keyword evidence="3" id="KW-0418">Kinase</keyword>
<dbReference type="SUPFAM" id="SSF56112">
    <property type="entry name" value="Protein kinase-like (PK-like)"/>
    <property type="match status" value="1"/>
</dbReference>
<feature type="domain" description="Protein kinase" evidence="7">
    <location>
        <begin position="19"/>
        <end position="156"/>
    </location>
</feature>
<dbReference type="InterPro" id="IPR011009">
    <property type="entry name" value="Kinase-like_dom_sf"/>
</dbReference>
<dbReference type="PANTHER" id="PTHR48011">
    <property type="entry name" value="CCR4-NOT TRANSCRIPTIONAL COMPLEX SUBUNIT CAF120-RELATED"/>
    <property type="match status" value="1"/>
</dbReference>
<reference evidence="8 9" key="1">
    <citation type="journal article" date="2024" name="G3 (Bethesda)">
        <title>Genome assembly of Hibiscus sabdariffa L. provides insights into metabolisms of medicinal natural products.</title>
        <authorList>
            <person name="Kim T."/>
        </authorList>
    </citation>
    <scope>NUCLEOTIDE SEQUENCE [LARGE SCALE GENOMIC DNA]</scope>
    <source>
        <strain evidence="8">TK-2024</strain>
        <tissue evidence="8">Old leaves</tissue>
    </source>
</reference>
<keyword evidence="4 5" id="KW-0067">ATP-binding</keyword>
<dbReference type="PROSITE" id="PS00107">
    <property type="entry name" value="PROTEIN_KINASE_ATP"/>
    <property type="match status" value="1"/>
</dbReference>
<proteinExistence type="inferred from homology"/>
<evidence type="ECO:0000256" key="6">
    <source>
        <dbReference type="RuleBase" id="RU000304"/>
    </source>
</evidence>
<dbReference type="Pfam" id="PF00069">
    <property type="entry name" value="Pkinase"/>
    <property type="match status" value="1"/>
</dbReference>
<dbReference type="Proteomes" id="UP001472677">
    <property type="component" value="Unassembled WGS sequence"/>
</dbReference>
<gene>
    <name evidence="8" type="ORF">V6N12_035903</name>
</gene>
<organism evidence="8 9">
    <name type="scientific">Hibiscus sabdariffa</name>
    <name type="common">roselle</name>
    <dbReference type="NCBI Taxonomy" id="183260"/>
    <lineage>
        <taxon>Eukaryota</taxon>
        <taxon>Viridiplantae</taxon>
        <taxon>Streptophyta</taxon>
        <taxon>Embryophyta</taxon>
        <taxon>Tracheophyta</taxon>
        <taxon>Spermatophyta</taxon>
        <taxon>Magnoliopsida</taxon>
        <taxon>eudicotyledons</taxon>
        <taxon>Gunneridae</taxon>
        <taxon>Pentapetalae</taxon>
        <taxon>rosids</taxon>
        <taxon>malvids</taxon>
        <taxon>Malvales</taxon>
        <taxon>Malvaceae</taxon>
        <taxon>Malvoideae</taxon>
        <taxon>Hibiscus</taxon>
    </lineage>
</organism>